<evidence type="ECO:0000313" key="3">
    <source>
        <dbReference type="EMBL" id="KAK7074795.1"/>
    </source>
</evidence>
<organism evidence="3 4">
    <name type="scientific">Halocaridina rubra</name>
    <name type="common">Hawaiian red shrimp</name>
    <dbReference type="NCBI Taxonomy" id="373956"/>
    <lineage>
        <taxon>Eukaryota</taxon>
        <taxon>Metazoa</taxon>
        <taxon>Ecdysozoa</taxon>
        <taxon>Arthropoda</taxon>
        <taxon>Crustacea</taxon>
        <taxon>Multicrustacea</taxon>
        <taxon>Malacostraca</taxon>
        <taxon>Eumalacostraca</taxon>
        <taxon>Eucarida</taxon>
        <taxon>Decapoda</taxon>
        <taxon>Pleocyemata</taxon>
        <taxon>Caridea</taxon>
        <taxon>Atyoidea</taxon>
        <taxon>Atyidae</taxon>
        <taxon>Halocaridina</taxon>
    </lineage>
</organism>
<comment type="caution">
    <text evidence="3">The sequence shown here is derived from an EMBL/GenBank/DDBJ whole genome shotgun (WGS) entry which is preliminary data.</text>
</comment>
<feature type="signal peptide" evidence="2">
    <location>
        <begin position="1"/>
        <end position="22"/>
    </location>
</feature>
<dbReference type="EMBL" id="JAXCGZ010011454">
    <property type="protein sequence ID" value="KAK7074795.1"/>
    <property type="molecule type" value="Genomic_DNA"/>
</dbReference>
<reference evidence="3 4" key="1">
    <citation type="submission" date="2023-11" db="EMBL/GenBank/DDBJ databases">
        <title>Halocaridina rubra genome assembly.</title>
        <authorList>
            <person name="Smith C."/>
        </authorList>
    </citation>
    <scope>NUCLEOTIDE SEQUENCE [LARGE SCALE GENOMIC DNA]</scope>
    <source>
        <strain evidence="3">EP-1</strain>
        <tissue evidence="3">Whole</tissue>
    </source>
</reference>
<dbReference type="AlphaFoldDB" id="A0AAN8X9T9"/>
<evidence type="ECO:0000256" key="2">
    <source>
        <dbReference type="SAM" id="SignalP"/>
    </source>
</evidence>
<feature type="region of interest" description="Disordered" evidence="1">
    <location>
        <begin position="74"/>
        <end position="156"/>
    </location>
</feature>
<evidence type="ECO:0000256" key="1">
    <source>
        <dbReference type="SAM" id="MobiDB-lite"/>
    </source>
</evidence>
<proteinExistence type="predicted"/>
<evidence type="ECO:0000313" key="4">
    <source>
        <dbReference type="Proteomes" id="UP001381693"/>
    </source>
</evidence>
<feature type="chain" id="PRO_5042900733" evidence="2">
    <location>
        <begin position="23"/>
        <end position="181"/>
    </location>
</feature>
<feature type="compositionally biased region" description="Gly residues" evidence="1">
    <location>
        <begin position="80"/>
        <end position="94"/>
    </location>
</feature>
<name>A0AAN8X9T9_HALRR</name>
<dbReference type="Proteomes" id="UP001381693">
    <property type="component" value="Unassembled WGS sequence"/>
</dbReference>
<keyword evidence="2" id="KW-0732">Signal</keyword>
<gene>
    <name evidence="3" type="ORF">SK128_008781</name>
</gene>
<sequence length="181" mass="19333">MDRKLTLAIILFILGLAYKALPNGALDPEGGKSKRSEGSFTYHKSDAKDFQEFLLRLEKLGLIKNPGRFRNWDDEELRGFGSGSGDGSGEGSGDCGPYDSQDCLGSENGSGKCGPIDSEDCEGSGDGSGSYVSESSEDQGSRTEGSAGPLPTSSDDEDFYYALKGLSYQNMTENFAQFSLL</sequence>
<accession>A0AAN8X9T9</accession>
<protein>
    <submittedName>
        <fullName evidence="3">Uncharacterized protein</fullName>
    </submittedName>
</protein>
<keyword evidence="4" id="KW-1185">Reference proteome</keyword>